<keyword evidence="2" id="KW-1185">Reference proteome</keyword>
<dbReference type="EMBL" id="BJYS01000047">
    <property type="protein sequence ID" value="GEO06943.1"/>
    <property type="molecule type" value="Genomic_DNA"/>
</dbReference>
<reference evidence="1 2" key="1">
    <citation type="submission" date="2019-07" db="EMBL/GenBank/DDBJ databases">
        <title>Whole genome shotgun sequence of Adhaeribacter aerolatus NBRC 106133.</title>
        <authorList>
            <person name="Hosoyama A."/>
            <person name="Uohara A."/>
            <person name="Ohji S."/>
            <person name="Ichikawa N."/>
        </authorList>
    </citation>
    <scope>NUCLEOTIDE SEQUENCE [LARGE SCALE GENOMIC DNA]</scope>
    <source>
        <strain evidence="1 2">NBRC 106133</strain>
    </source>
</reference>
<sequence>MARSVADNQFLENEAIALLTRLDMVKPFALNTPMVRAAAISAEAQNAINELINKVSLEVKQKVNGFISWLKSPTSQQATAAEAQTRYSLLKLRFNNLLDQLDIFADVLSQRGEHSTGVWLAGLDVMAMDALALPGGYYHPPPLVCFLDRGHGAAIRRARTRLPGGDSNPVGVIQVPRERLVGSGIASSLIHEVGHQGSDLLNLIDSVRGAINLKVKQGQDVLAWQLLSRWISEILSDFWAMAHIGIGATTGLIGVVGLPSYFVFRIGTDGPHPFPWIRVKISIAFGKALYPHPQWQYLEKQWESFYPTKGLEPGKLQIINSLEKVLPEFANLLINHKPASLKGKLLKDIFPYKERQPARLQELYQRWRHSPQLIESAAPTLVFAVLGQAKSDRSITAGEESRVLQHMLTRWALLRAQHYCITGKRNMVEAVQQGELHYSKKQLQLI</sequence>
<dbReference type="OrthoDB" id="569152at2"/>
<proteinExistence type="predicted"/>
<evidence type="ECO:0000313" key="1">
    <source>
        <dbReference type="EMBL" id="GEO06943.1"/>
    </source>
</evidence>
<dbReference type="AlphaFoldDB" id="A0A512B4P8"/>
<gene>
    <name evidence="1" type="ORF">AAE02nite_46070</name>
</gene>
<evidence type="ECO:0000313" key="2">
    <source>
        <dbReference type="Proteomes" id="UP000321532"/>
    </source>
</evidence>
<comment type="caution">
    <text evidence="1">The sequence shown here is derived from an EMBL/GenBank/DDBJ whole genome shotgun (WGS) entry which is preliminary data.</text>
</comment>
<dbReference type="RefSeq" id="WP_146904088.1">
    <property type="nucleotide sequence ID" value="NZ_BJYS01000047.1"/>
</dbReference>
<organism evidence="1 2">
    <name type="scientific">Adhaeribacter aerolatus</name>
    <dbReference type="NCBI Taxonomy" id="670289"/>
    <lineage>
        <taxon>Bacteria</taxon>
        <taxon>Pseudomonadati</taxon>
        <taxon>Bacteroidota</taxon>
        <taxon>Cytophagia</taxon>
        <taxon>Cytophagales</taxon>
        <taxon>Hymenobacteraceae</taxon>
        <taxon>Adhaeribacter</taxon>
    </lineage>
</organism>
<dbReference type="Proteomes" id="UP000321532">
    <property type="component" value="Unassembled WGS sequence"/>
</dbReference>
<protein>
    <submittedName>
        <fullName evidence="1">Uncharacterized protein</fullName>
    </submittedName>
</protein>
<accession>A0A512B4P8</accession>
<name>A0A512B4P8_9BACT</name>